<dbReference type="SFLD" id="SFLDG00002">
    <property type="entry name" value="C1.7:_P-type_atpase_like"/>
    <property type="match status" value="1"/>
</dbReference>
<proteinExistence type="predicted"/>
<dbReference type="Proteomes" id="UP000886841">
    <property type="component" value="Unassembled WGS sequence"/>
</dbReference>
<evidence type="ECO:0000256" key="5">
    <source>
        <dbReference type="ARBA" id="ARBA00023136"/>
    </source>
</evidence>
<dbReference type="InterPro" id="IPR036412">
    <property type="entry name" value="HAD-like_sf"/>
</dbReference>
<dbReference type="InterPro" id="IPR059000">
    <property type="entry name" value="ATPase_P-type_domA"/>
</dbReference>
<gene>
    <name evidence="8" type="ORF">IAB98_08420</name>
</gene>
<feature type="transmembrane region" description="Helical" evidence="6">
    <location>
        <begin position="709"/>
        <end position="726"/>
    </location>
</feature>
<evidence type="ECO:0000256" key="3">
    <source>
        <dbReference type="ARBA" id="ARBA00022967"/>
    </source>
</evidence>
<evidence type="ECO:0000256" key="6">
    <source>
        <dbReference type="SAM" id="Phobius"/>
    </source>
</evidence>
<dbReference type="InterPro" id="IPR023298">
    <property type="entry name" value="ATPase_P-typ_TM_dom_sf"/>
</dbReference>
<dbReference type="InterPro" id="IPR001757">
    <property type="entry name" value="P_typ_ATPase"/>
</dbReference>
<feature type="transmembrane region" description="Helical" evidence="6">
    <location>
        <begin position="232"/>
        <end position="254"/>
    </location>
</feature>
<reference evidence="8" key="2">
    <citation type="journal article" date="2021" name="PeerJ">
        <title>Extensive microbial diversity within the chicken gut microbiome revealed by metagenomics and culture.</title>
        <authorList>
            <person name="Gilroy R."/>
            <person name="Ravi A."/>
            <person name="Getino M."/>
            <person name="Pursley I."/>
            <person name="Horton D.L."/>
            <person name="Alikhan N.F."/>
            <person name="Baker D."/>
            <person name="Gharbi K."/>
            <person name="Hall N."/>
            <person name="Watson M."/>
            <person name="Adriaenssens E.M."/>
            <person name="Foster-Nyarko E."/>
            <person name="Jarju S."/>
            <person name="Secka A."/>
            <person name="Antonio M."/>
            <person name="Oren A."/>
            <person name="Chaudhuri R.R."/>
            <person name="La Ragione R."/>
            <person name="Hildebrand F."/>
            <person name="Pallen M.J."/>
        </authorList>
    </citation>
    <scope>NUCLEOTIDE SEQUENCE</scope>
    <source>
        <strain evidence="8">ChiSxjej1B13-7041</strain>
    </source>
</reference>
<dbReference type="InterPro" id="IPR023299">
    <property type="entry name" value="ATPase_P-typ_cyto_dom_N"/>
</dbReference>
<dbReference type="Gene3D" id="2.70.150.10">
    <property type="entry name" value="Calcium-transporting ATPase, cytoplasmic transduction domain A"/>
    <property type="match status" value="1"/>
</dbReference>
<evidence type="ECO:0000256" key="2">
    <source>
        <dbReference type="ARBA" id="ARBA00022692"/>
    </source>
</evidence>
<feature type="transmembrane region" description="Helical" evidence="6">
    <location>
        <begin position="85"/>
        <end position="103"/>
    </location>
</feature>
<evidence type="ECO:0000256" key="4">
    <source>
        <dbReference type="ARBA" id="ARBA00022989"/>
    </source>
</evidence>
<dbReference type="GO" id="GO:0016020">
    <property type="term" value="C:membrane"/>
    <property type="evidence" value="ECO:0007669"/>
    <property type="project" value="UniProtKB-SubCell"/>
</dbReference>
<feature type="transmembrane region" description="Helical" evidence="6">
    <location>
        <begin position="770"/>
        <end position="792"/>
    </location>
</feature>
<name>A0A9D1EKT9_9FIRM</name>
<keyword evidence="4 6" id="KW-1133">Transmembrane helix</keyword>
<dbReference type="InterPro" id="IPR044492">
    <property type="entry name" value="P_typ_ATPase_HD_dom"/>
</dbReference>
<dbReference type="Gene3D" id="3.40.50.1000">
    <property type="entry name" value="HAD superfamily/HAD-like"/>
    <property type="match status" value="1"/>
</dbReference>
<comment type="subcellular location">
    <subcellularLocation>
        <location evidence="1">Membrane</location>
        <topology evidence="1">Multi-pass membrane protein</topology>
    </subcellularLocation>
</comment>
<evidence type="ECO:0000259" key="7">
    <source>
        <dbReference type="Pfam" id="PF00122"/>
    </source>
</evidence>
<protein>
    <submittedName>
        <fullName evidence="8">Cation-translocating P-type ATPase</fullName>
    </submittedName>
</protein>
<dbReference type="Pfam" id="PF00702">
    <property type="entry name" value="Hydrolase"/>
    <property type="match status" value="1"/>
</dbReference>
<evidence type="ECO:0000256" key="1">
    <source>
        <dbReference type="ARBA" id="ARBA00004141"/>
    </source>
</evidence>
<dbReference type="PRINTS" id="PR00120">
    <property type="entry name" value="HATPASE"/>
</dbReference>
<accession>A0A9D1EKT9</accession>
<comment type="caution">
    <text evidence="8">The sequence shown here is derived from an EMBL/GenBank/DDBJ whole genome shotgun (WGS) entry which is preliminary data.</text>
</comment>
<dbReference type="PROSITE" id="PS00154">
    <property type="entry name" value="ATPASE_E1_E2"/>
    <property type="match status" value="1"/>
</dbReference>
<feature type="transmembrane region" description="Helical" evidence="6">
    <location>
        <begin position="266"/>
        <end position="294"/>
    </location>
</feature>
<dbReference type="InterPro" id="IPR023214">
    <property type="entry name" value="HAD_sf"/>
</dbReference>
<dbReference type="Gene3D" id="1.20.1110.10">
    <property type="entry name" value="Calcium-transporting ATPase, transmembrane domain"/>
    <property type="match status" value="1"/>
</dbReference>
<dbReference type="SUPFAM" id="SSF56784">
    <property type="entry name" value="HAD-like"/>
    <property type="match status" value="1"/>
</dbReference>
<dbReference type="SFLD" id="SFLDS00003">
    <property type="entry name" value="Haloacid_Dehalogenase"/>
    <property type="match status" value="1"/>
</dbReference>
<keyword evidence="2 6" id="KW-0812">Transmembrane</keyword>
<keyword evidence="5 6" id="KW-0472">Membrane</keyword>
<evidence type="ECO:0000313" key="8">
    <source>
        <dbReference type="EMBL" id="HIR93424.1"/>
    </source>
</evidence>
<feature type="domain" description="P-type ATPase A" evidence="7">
    <location>
        <begin position="115"/>
        <end position="211"/>
    </location>
</feature>
<feature type="transmembrane region" description="Helical" evidence="6">
    <location>
        <begin position="674"/>
        <end position="697"/>
    </location>
</feature>
<dbReference type="InterPro" id="IPR018303">
    <property type="entry name" value="ATPase_P-typ_P_site"/>
</dbReference>
<reference evidence="8" key="1">
    <citation type="submission" date="2020-10" db="EMBL/GenBank/DDBJ databases">
        <authorList>
            <person name="Gilroy R."/>
        </authorList>
    </citation>
    <scope>NUCLEOTIDE SEQUENCE</scope>
    <source>
        <strain evidence="8">ChiSxjej1B13-7041</strain>
    </source>
</reference>
<dbReference type="SUPFAM" id="SSF81653">
    <property type="entry name" value="Calcium ATPase, transduction domain A"/>
    <property type="match status" value="1"/>
</dbReference>
<dbReference type="GO" id="GO:0016887">
    <property type="term" value="F:ATP hydrolysis activity"/>
    <property type="evidence" value="ECO:0007669"/>
    <property type="project" value="InterPro"/>
</dbReference>
<feature type="transmembrane region" description="Helical" evidence="6">
    <location>
        <begin position="738"/>
        <end position="758"/>
    </location>
</feature>
<dbReference type="Pfam" id="PF00122">
    <property type="entry name" value="E1-E2_ATPase"/>
    <property type="match status" value="1"/>
</dbReference>
<dbReference type="SUPFAM" id="SSF81665">
    <property type="entry name" value="Calcium ATPase, transmembrane domain M"/>
    <property type="match status" value="1"/>
</dbReference>
<dbReference type="InterPro" id="IPR008250">
    <property type="entry name" value="ATPase_P-typ_transduc_dom_A_sf"/>
</dbReference>
<evidence type="ECO:0000313" key="9">
    <source>
        <dbReference type="Proteomes" id="UP000886841"/>
    </source>
</evidence>
<dbReference type="AlphaFoldDB" id="A0A9D1EKT9"/>
<sequence length="805" mass="86969">MSKKPKQQDAVERDPHIIRLSPAPRMGLTAAQAAERQAKGWANLPVESPSKSTKEIITSNLFTYFNLIFLVIAILLIFVGSFRDLTFLPVIIANTLIGIVQEIRSKKTLDKLSVLNAPKARVVREGKVSTVNADQLVVDDIVIFSAGNQICADAFVVQGEVQVNESLITGESDEITKRIGDPLLSGSFIVSGKCAARLDKVGADSYISKLTLEAKASKEGEQSEMIRSLDRLVQTVGLLIIPIGLVLFGQQFFLGSDSLREAVTSMVAAVIGMIPEGLYLLASVALAVSVIRLAQKKVLVHDMKCIETLARVNVLCVDKTGTITENTMEVNRSVALDGYDAASMAPLDLLLGDFAHAMSRDNITMEAMQNHFQENTGALAEATTSFSSAFKYSSATFGGTAYVLGAPEFVLREDYAKYQEIIESFGGEGYRVLVFGIYAGVPDGKALTGPLTALGLVLLSNPIRKEARETFSYFTEQGVAIKVISGDNPVTVSKVALEAGIPGGENYVDASTLTTPELVEEAVTKYTVFGRVTPAQKRQFVQALKAAGKTVAMTGDGVNDVLALKDADCSVAMASGSDAACQASQLVLLESNFACMPSVVLEGRRVVNNIQRSASLFLVKNIFSFLMAIFSMGLLITYPLQPSQISLISMFTIGVPAFFLALEPNKNIIQGHFLTNVLLTALPAALTDFFVVGALVIFGQVFHVSSTDISTAATLLMATVGLMILFKISQPMNKLRWTIWFGMLAGLLVCIFFIRDLFAINGISLQCGMLLTLFAIATEPILRYTGALVRFFQQRASKRRAAREE</sequence>
<dbReference type="PANTHER" id="PTHR42861">
    <property type="entry name" value="CALCIUM-TRANSPORTING ATPASE"/>
    <property type="match status" value="1"/>
</dbReference>
<organism evidence="8 9">
    <name type="scientific">Candidatus Egerieimonas intestinavium</name>
    <dbReference type="NCBI Taxonomy" id="2840777"/>
    <lineage>
        <taxon>Bacteria</taxon>
        <taxon>Bacillati</taxon>
        <taxon>Bacillota</taxon>
        <taxon>Clostridia</taxon>
        <taxon>Lachnospirales</taxon>
        <taxon>Lachnospiraceae</taxon>
        <taxon>Lachnospiraceae incertae sedis</taxon>
        <taxon>Candidatus Egerieimonas</taxon>
    </lineage>
</organism>
<dbReference type="PRINTS" id="PR00119">
    <property type="entry name" value="CATATPASE"/>
</dbReference>
<dbReference type="Gene3D" id="3.40.1110.10">
    <property type="entry name" value="Calcium-transporting ATPase, cytoplasmic domain N"/>
    <property type="match status" value="1"/>
</dbReference>
<dbReference type="GO" id="GO:0005524">
    <property type="term" value="F:ATP binding"/>
    <property type="evidence" value="ECO:0007669"/>
    <property type="project" value="InterPro"/>
</dbReference>
<dbReference type="NCBIfam" id="TIGR01494">
    <property type="entry name" value="ATPase_P-type"/>
    <property type="match status" value="2"/>
</dbReference>
<keyword evidence="3" id="KW-1278">Translocase</keyword>
<feature type="transmembrane region" description="Helical" evidence="6">
    <location>
        <begin position="614"/>
        <end position="638"/>
    </location>
</feature>
<feature type="transmembrane region" description="Helical" evidence="6">
    <location>
        <begin position="61"/>
        <end position="79"/>
    </location>
</feature>
<feature type="transmembrane region" description="Helical" evidence="6">
    <location>
        <begin position="644"/>
        <end position="662"/>
    </location>
</feature>
<dbReference type="CDD" id="cd02609">
    <property type="entry name" value="P-type_ATPase"/>
    <property type="match status" value="1"/>
</dbReference>
<dbReference type="EMBL" id="DVHU01000076">
    <property type="protein sequence ID" value="HIR93424.1"/>
    <property type="molecule type" value="Genomic_DNA"/>
</dbReference>
<dbReference type="SFLD" id="SFLDF00027">
    <property type="entry name" value="p-type_atpase"/>
    <property type="match status" value="1"/>
</dbReference>